<sequence length="179" mass="19880">MAARFDWESIRAEYEVGASQSDLSKRYGVSRTAIQKRIRAEGWVQDISGTVNRMAEAKVAGVVAGCNPQKKAEALDRAAEAKAAVITRHQREWDRHQALIDEALSEGSFDKAKLAKITAETIKIRQEGERKAWGIVDKTALDHTSSDGSLSQRPVDLSHLSPDELLRLTKEAFKTPDHE</sequence>
<protein>
    <submittedName>
        <fullName evidence="1">Putative GntR-family transcriptional regulator</fullName>
    </submittedName>
</protein>
<organism evidence="1">
    <name type="scientific">Myoviridae sp. ctEg02</name>
    <dbReference type="NCBI Taxonomy" id="2825061"/>
    <lineage>
        <taxon>Viruses</taxon>
        <taxon>Duplodnaviria</taxon>
        <taxon>Heunggongvirae</taxon>
        <taxon>Uroviricota</taxon>
        <taxon>Caudoviricetes</taxon>
    </lineage>
</organism>
<name>A0A8S5PQI0_9CAUD</name>
<reference evidence="1" key="1">
    <citation type="journal article" date="2021" name="Proc. Natl. Acad. Sci. U.S.A.">
        <title>A Catalog of Tens of Thousands of Viruses from Human Metagenomes Reveals Hidden Associations with Chronic Diseases.</title>
        <authorList>
            <person name="Tisza M.J."/>
            <person name="Buck C.B."/>
        </authorList>
    </citation>
    <scope>NUCLEOTIDE SEQUENCE</scope>
    <source>
        <strain evidence="1">CtEg02</strain>
    </source>
</reference>
<proteinExistence type="predicted"/>
<dbReference type="EMBL" id="BK015482">
    <property type="protein sequence ID" value="DAE09114.1"/>
    <property type="molecule type" value="Genomic_DNA"/>
</dbReference>
<accession>A0A8S5PQI0</accession>
<evidence type="ECO:0000313" key="1">
    <source>
        <dbReference type="EMBL" id="DAE09114.1"/>
    </source>
</evidence>